<dbReference type="VEuPathDB" id="TriTrypDB:TCDM_11371"/>
<accession>V5B533</accession>
<proteinExistence type="predicted"/>
<dbReference type="OrthoDB" id="10427634at2759"/>
<organism evidence="2 3">
    <name type="scientific">Trypanosoma cruzi Dm28c</name>
    <dbReference type="NCBI Taxonomy" id="1416333"/>
    <lineage>
        <taxon>Eukaryota</taxon>
        <taxon>Discoba</taxon>
        <taxon>Euglenozoa</taxon>
        <taxon>Kinetoplastea</taxon>
        <taxon>Metakinetoplastina</taxon>
        <taxon>Trypanosomatida</taxon>
        <taxon>Trypanosomatidae</taxon>
        <taxon>Trypanosoma</taxon>
        <taxon>Schizotrypanum</taxon>
    </lineage>
</organism>
<gene>
    <name evidence="2" type="ORF">TCDM_11371</name>
</gene>
<sequence>MTRRQNFLPSRPQWDTEPNSTQSHAVHHTRRKRDSGCALPLLPPSSWPRKKTTAATRNRQQALQNKHSNPLQCASCVCACRNTKQKSRKKEAEYVEGRTK</sequence>
<feature type="region of interest" description="Disordered" evidence="1">
    <location>
        <begin position="1"/>
        <end position="69"/>
    </location>
</feature>
<dbReference type="EMBL" id="AYLP01000344">
    <property type="protein sequence ID" value="ESS61062.1"/>
    <property type="molecule type" value="Genomic_DNA"/>
</dbReference>
<dbReference type="Proteomes" id="UP000017861">
    <property type="component" value="Unassembled WGS sequence"/>
</dbReference>
<feature type="compositionally biased region" description="Polar residues" evidence="1">
    <location>
        <begin position="53"/>
        <end position="69"/>
    </location>
</feature>
<protein>
    <submittedName>
        <fullName evidence="2">Uncharacterized protein</fullName>
    </submittedName>
</protein>
<name>V5B533_TRYCR</name>
<evidence type="ECO:0000256" key="1">
    <source>
        <dbReference type="SAM" id="MobiDB-lite"/>
    </source>
</evidence>
<evidence type="ECO:0000313" key="2">
    <source>
        <dbReference type="EMBL" id="ESS61062.1"/>
    </source>
</evidence>
<comment type="caution">
    <text evidence="2">The sequence shown here is derived from an EMBL/GenBank/DDBJ whole genome shotgun (WGS) entry which is preliminary data.</text>
</comment>
<dbReference type="AlphaFoldDB" id="V5B533"/>
<evidence type="ECO:0000313" key="3">
    <source>
        <dbReference type="Proteomes" id="UP000017861"/>
    </source>
</evidence>
<reference evidence="2 3" key="1">
    <citation type="journal article" date="2014" name="Genome Announc.">
        <title>Trypanosoma cruzi Clone Dm28c Draft Genome Sequence.</title>
        <authorList>
            <person name="Grisard E.C."/>
            <person name="Teixeira S.M."/>
            <person name="de Almeida L.G."/>
            <person name="Stoco P.H."/>
            <person name="Gerber A.L."/>
            <person name="Talavera-Lopez C."/>
            <person name="Lima O.C."/>
            <person name="Andersson B."/>
            <person name="de Vasconcelos A.T."/>
        </authorList>
    </citation>
    <scope>NUCLEOTIDE SEQUENCE [LARGE SCALE GENOMIC DNA]</scope>
    <source>
        <strain evidence="2 3">Dm28c</strain>
    </source>
</reference>